<sequence length="103" mass="11791">MLERQRGFFAMGVSDVRRRESVEWTDGVNACAIDDCGTGQGKPMPTSVRWMSDVGVRRKEDRLKICLRRPLRHSRLSADDHGRDSRAARQPIRTEPLFVAIRP</sequence>
<evidence type="ECO:0000313" key="2">
    <source>
        <dbReference type="Proteomes" id="UP000248597"/>
    </source>
</evidence>
<evidence type="ECO:0000313" key="1">
    <source>
        <dbReference type="EMBL" id="PZQ22959.1"/>
    </source>
</evidence>
<name>A0A2W5L3K8_SPHMC</name>
<protein>
    <submittedName>
        <fullName evidence="1">Uncharacterized protein</fullName>
    </submittedName>
</protein>
<dbReference type="EMBL" id="QFPJ01000010">
    <property type="protein sequence ID" value="PZQ22959.1"/>
    <property type="molecule type" value="Genomic_DNA"/>
</dbReference>
<gene>
    <name evidence="1" type="ORF">DI569_05890</name>
</gene>
<dbReference type="Proteomes" id="UP000248597">
    <property type="component" value="Unassembled WGS sequence"/>
</dbReference>
<dbReference type="AlphaFoldDB" id="A0A2W5L3K8"/>
<proteinExistence type="predicted"/>
<organism evidence="1 2">
    <name type="scientific">Sphingopyxis macrogoltabida</name>
    <name type="common">Sphingomonas macrogoltabidus</name>
    <dbReference type="NCBI Taxonomy" id="33050"/>
    <lineage>
        <taxon>Bacteria</taxon>
        <taxon>Pseudomonadati</taxon>
        <taxon>Pseudomonadota</taxon>
        <taxon>Alphaproteobacteria</taxon>
        <taxon>Sphingomonadales</taxon>
        <taxon>Sphingomonadaceae</taxon>
        <taxon>Sphingopyxis</taxon>
    </lineage>
</organism>
<comment type="caution">
    <text evidence="1">The sequence shown here is derived from an EMBL/GenBank/DDBJ whole genome shotgun (WGS) entry which is preliminary data.</text>
</comment>
<accession>A0A2W5L3K8</accession>
<reference evidence="1 2" key="1">
    <citation type="submission" date="2017-08" db="EMBL/GenBank/DDBJ databases">
        <title>Infants hospitalized years apart are colonized by the same room-sourced microbial strains.</title>
        <authorList>
            <person name="Brooks B."/>
            <person name="Olm M.R."/>
            <person name="Firek B.A."/>
            <person name="Baker R."/>
            <person name="Thomas B.C."/>
            <person name="Morowitz M.J."/>
            <person name="Banfield J.F."/>
        </authorList>
    </citation>
    <scope>NUCLEOTIDE SEQUENCE [LARGE SCALE GENOMIC DNA]</scope>
    <source>
        <strain evidence="1">S2_005_003_R2_47</strain>
    </source>
</reference>